<name>A0A7X2Z152_9BACL</name>
<dbReference type="RefSeq" id="WP_155610331.1">
    <property type="nucleotide sequence ID" value="NZ_WNZW01000002.1"/>
</dbReference>
<evidence type="ECO:0000313" key="1">
    <source>
        <dbReference type="EMBL" id="MUG44936.1"/>
    </source>
</evidence>
<dbReference type="AlphaFoldDB" id="A0A7X2Z152"/>
<gene>
    <name evidence="1" type="ORF">GNP95_07985</name>
</gene>
<evidence type="ECO:0000313" key="2">
    <source>
        <dbReference type="Proteomes" id="UP000447876"/>
    </source>
</evidence>
<dbReference type="EMBL" id="WNZW01000002">
    <property type="protein sequence ID" value="MUG44936.1"/>
    <property type="molecule type" value="Genomic_DNA"/>
</dbReference>
<dbReference type="Proteomes" id="UP000447876">
    <property type="component" value="Unassembled WGS sequence"/>
</dbReference>
<proteinExistence type="predicted"/>
<dbReference type="OrthoDB" id="2667186at2"/>
<organism evidence="1 2">
    <name type="scientific">Paenibacillus woosongensis</name>
    <dbReference type="NCBI Taxonomy" id="307580"/>
    <lineage>
        <taxon>Bacteria</taxon>
        <taxon>Bacillati</taxon>
        <taxon>Bacillota</taxon>
        <taxon>Bacilli</taxon>
        <taxon>Bacillales</taxon>
        <taxon>Paenibacillaceae</taxon>
        <taxon>Paenibacillus</taxon>
    </lineage>
</organism>
<reference evidence="1 2" key="1">
    <citation type="submission" date="2019-11" db="EMBL/GenBank/DDBJ databases">
        <title>Draft genome sequences of five Paenibacillus species of dairy origin.</title>
        <authorList>
            <person name="Olajide A.M."/>
            <person name="Chen S."/>
            <person name="Lapointe G."/>
        </authorList>
    </citation>
    <scope>NUCLEOTIDE SEQUENCE [LARGE SCALE GENOMIC DNA]</scope>
    <source>
        <strain evidence="1 2">12CR55</strain>
    </source>
</reference>
<sequence length="867" mass="93433">MANRYANLTASKDISQDFRTIDAGFDKVQQEMDANKSTANSHIANTDVHVTGAKKVSWDGHLANTDIHVTSAQKAEWDAKADGSTSTELAAHIADQEVRVTQADHDKLGSIETGAQVNQNAFAKVNDIEAADPSSQFYIVGGIGITVTTNPNTGEITVTATGSAAPGAHGITHTEHGADPIPTATLTVGGLLSAAQLAEIITHGELLDEHAAAITDLEDRLDAAEAADVTLQPGLQMVNAAKGARFKLDEIRGKTEISTQGRIGLIGVENPYAIATSRNLLPPVYEWDQPSTMLLKIDGDYRVSGTSDGSVASRHITCTITAFEGLTYSFSVEGTGWEGQARKGAFVYFLDSSKVRIDNVRHFEGTFTAPAGTAYMTVFLTLENGESPESPNYPIGTFTLSSPMLTIGTKPKPFQPQQKSMLAFQTELHANPEYGSDPDVLFEQDGQYLKLAKWKKVVLDGGMSWNLMPGFDIGFKKIYTVMSGLTENVYVSKFNGTQLARVIDAYTGGDQYFISPGASILEISIANTDSGWADSHNPTQYEIKAYFWGWTMCNQDGSVPWSGGTKYWKIVGKTGVADTATLPTSQAPNQALYNLLYRLAKETVEPVMVEGSLTLAEGDNMVEVGTGIVLRESVKPKQHANTNWIINNMGVGTSLSNMAAAIKAIYRNSRLDYKWVKESVIGAWGTEQAYILNANYVQSAAYSFTYTKLDKSPIVPITGSLAANEKAQISDLTAGVAEALQRVSVVEQKKAEKDAPGWIESPLLNGWARHSAENPTFRYYKDASGRVNFEAVIRSGAVATGTQIASMPDGYKPDIMQKIKCYSANGSANASGLIEFTTDGLVRIGTSGNGTYYNAILIFRGSYLAKG</sequence>
<protein>
    <submittedName>
        <fullName evidence="1">Uncharacterized protein</fullName>
    </submittedName>
</protein>
<accession>A0A7X2Z152</accession>
<comment type="caution">
    <text evidence="1">The sequence shown here is derived from an EMBL/GenBank/DDBJ whole genome shotgun (WGS) entry which is preliminary data.</text>
</comment>